<name>A0ABR2K5W3_9EUKA</name>
<reference evidence="5 6" key="1">
    <citation type="submission" date="2024-04" db="EMBL/GenBank/DDBJ databases">
        <title>Tritrichomonas musculus Genome.</title>
        <authorList>
            <person name="Alves-Ferreira E."/>
            <person name="Grigg M."/>
            <person name="Lorenzi H."/>
            <person name="Galac M."/>
        </authorList>
    </citation>
    <scope>NUCLEOTIDE SEQUENCE [LARGE SCALE GENOMIC DNA]</scope>
    <source>
        <strain evidence="5 6">EAF2021</strain>
    </source>
</reference>
<dbReference type="PROSITE" id="PS50072">
    <property type="entry name" value="CSA_PPIASE_2"/>
    <property type="match status" value="1"/>
</dbReference>
<dbReference type="Proteomes" id="UP001470230">
    <property type="component" value="Unassembled WGS sequence"/>
</dbReference>
<evidence type="ECO:0000256" key="3">
    <source>
        <dbReference type="RuleBase" id="RU363019"/>
    </source>
</evidence>
<dbReference type="PANTHER" id="PTHR11071:SF561">
    <property type="entry name" value="PEPTIDYL-PROLYL CIS-TRANS ISOMERASE D-RELATED"/>
    <property type="match status" value="1"/>
</dbReference>
<feature type="domain" description="PPIase cyclophilin-type" evidence="4">
    <location>
        <begin position="9"/>
        <end position="173"/>
    </location>
</feature>
<dbReference type="InterPro" id="IPR024936">
    <property type="entry name" value="Cyclophilin-type_PPIase"/>
</dbReference>
<protein>
    <recommendedName>
        <fullName evidence="3">Peptidyl-prolyl cis-trans isomerase</fullName>
        <shortName evidence="3">PPIase</shortName>
        <ecNumber evidence="3">5.2.1.8</ecNumber>
    </recommendedName>
</protein>
<evidence type="ECO:0000313" key="6">
    <source>
        <dbReference type="Proteomes" id="UP001470230"/>
    </source>
</evidence>
<sequence length="175" mass="19325">MNVKRPKVFFDIEIADEPVGRIIFELFTDIAPITCENFRCLCTGEKGIGKLGKPLCYKGSPIHRATTNFMIQGGDFTRKNGTGGESIYGKRFPDENFIIKHLEPGILSMANFGFDTNGSQFFILTAEKGEWLDGYHVAFGKVIEGMNVVKKVESIGSLSGQMSKICIISDCGQLQ</sequence>
<keyword evidence="6" id="KW-1185">Reference proteome</keyword>
<dbReference type="EMBL" id="JAPFFF010000007">
    <property type="protein sequence ID" value="KAK8886511.1"/>
    <property type="molecule type" value="Genomic_DNA"/>
</dbReference>
<evidence type="ECO:0000256" key="2">
    <source>
        <dbReference type="ARBA" id="ARBA00023235"/>
    </source>
</evidence>
<comment type="similarity">
    <text evidence="3">Belongs to the cyclophilin-type PPIase family.</text>
</comment>
<dbReference type="InterPro" id="IPR002130">
    <property type="entry name" value="Cyclophilin-type_PPIase_dom"/>
</dbReference>
<dbReference type="EC" id="5.2.1.8" evidence="3"/>
<comment type="function">
    <text evidence="3">PPIases accelerate the folding of proteins. It catalyzes the cis-trans isomerization of proline imidic peptide bonds in oligopeptides.</text>
</comment>
<dbReference type="GO" id="GO:0016853">
    <property type="term" value="F:isomerase activity"/>
    <property type="evidence" value="ECO:0007669"/>
    <property type="project" value="UniProtKB-KW"/>
</dbReference>
<gene>
    <name evidence="5" type="ORF">M9Y10_041975</name>
</gene>
<dbReference type="SUPFAM" id="SSF50891">
    <property type="entry name" value="Cyclophilin-like"/>
    <property type="match status" value="1"/>
</dbReference>
<dbReference type="Pfam" id="PF00160">
    <property type="entry name" value="Pro_isomerase"/>
    <property type="match status" value="1"/>
</dbReference>
<organism evidence="5 6">
    <name type="scientific">Tritrichomonas musculus</name>
    <dbReference type="NCBI Taxonomy" id="1915356"/>
    <lineage>
        <taxon>Eukaryota</taxon>
        <taxon>Metamonada</taxon>
        <taxon>Parabasalia</taxon>
        <taxon>Tritrichomonadida</taxon>
        <taxon>Tritrichomonadidae</taxon>
        <taxon>Tritrichomonas</taxon>
    </lineage>
</organism>
<dbReference type="PANTHER" id="PTHR11071">
    <property type="entry name" value="PEPTIDYL-PROLYL CIS-TRANS ISOMERASE"/>
    <property type="match status" value="1"/>
</dbReference>
<accession>A0ABR2K5W3</accession>
<evidence type="ECO:0000256" key="1">
    <source>
        <dbReference type="ARBA" id="ARBA00023110"/>
    </source>
</evidence>
<evidence type="ECO:0000313" key="5">
    <source>
        <dbReference type="EMBL" id="KAK8886511.1"/>
    </source>
</evidence>
<dbReference type="PRINTS" id="PR00153">
    <property type="entry name" value="CSAPPISMRASE"/>
</dbReference>
<keyword evidence="2 3" id="KW-0413">Isomerase</keyword>
<evidence type="ECO:0000259" key="4">
    <source>
        <dbReference type="PROSITE" id="PS50072"/>
    </source>
</evidence>
<dbReference type="PIRSF" id="PIRSF001467">
    <property type="entry name" value="Peptidylpro_ismrse"/>
    <property type="match status" value="1"/>
</dbReference>
<comment type="catalytic activity">
    <reaction evidence="3">
        <text>[protein]-peptidylproline (omega=180) = [protein]-peptidylproline (omega=0)</text>
        <dbReference type="Rhea" id="RHEA:16237"/>
        <dbReference type="Rhea" id="RHEA-COMP:10747"/>
        <dbReference type="Rhea" id="RHEA-COMP:10748"/>
        <dbReference type="ChEBI" id="CHEBI:83833"/>
        <dbReference type="ChEBI" id="CHEBI:83834"/>
        <dbReference type="EC" id="5.2.1.8"/>
    </reaction>
</comment>
<dbReference type="InterPro" id="IPR029000">
    <property type="entry name" value="Cyclophilin-like_dom_sf"/>
</dbReference>
<proteinExistence type="inferred from homology"/>
<dbReference type="Gene3D" id="2.40.100.10">
    <property type="entry name" value="Cyclophilin-like"/>
    <property type="match status" value="1"/>
</dbReference>
<keyword evidence="1 3" id="KW-0697">Rotamase</keyword>
<comment type="caution">
    <text evidence="5">The sequence shown here is derived from an EMBL/GenBank/DDBJ whole genome shotgun (WGS) entry which is preliminary data.</text>
</comment>